<reference evidence="1 2" key="1">
    <citation type="journal article" date="2024" name="Plant Biotechnol. J.">
        <title>Genome and CRISPR/Cas9 system of a widespread forest tree (Populus alba) in the world.</title>
        <authorList>
            <person name="Liu Y.J."/>
            <person name="Jiang P.F."/>
            <person name="Han X.M."/>
            <person name="Li X.Y."/>
            <person name="Wang H.M."/>
            <person name="Wang Y.J."/>
            <person name="Wang X.X."/>
            <person name="Zeng Q.Y."/>
        </authorList>
    </citation>
    <scope>NUCLEOTIDE SEQUENCE [LARGE SCALE GENOMIC DNA]</scope>
    <source>
        <strain evidence="2">cv. PAL-ZL1</strain>
    </source>
</reference>
<name>A0ACC4D0D3_POPAL</name>
<evidence type="ECO:0000313" key="2">
    <source>
        <dbReference type="Proteomes" id="UP000309997"/>
    </source>
</evidence>
<comment type="caution">
    <text evidence="1">The sequence shown here is derived from an EMBL/GenBank/DDBJ whole genome shotgun (WGS) entry which is preliminary data.</text>
</comment>
<organism evidence="1 2">
    <name type="scientific">Populus alba</name>
    <name type="common">White poplar</name>
    <dbReference type="NCBI Taxonomy" id="43335"/>
    <lineage>
        <taxon>Eukaryota</taxon>
        <taxon>Viridiplantae</taxon>
        <taxon>Streptophyta</taxon>
        <taxon>Embryophyta</taxon>
        <taxon>Tracheophyta</taxon>
        <taxon>Spermatophyta</taxon>
        <taxon>Magnoliopsida</taxon>
        <taxon>eudicotyledons</taxon>
        <taxon>Gunneridae</taxon>
        <taxon>Pentapetalae</taxon>
        <taxon>rosids</taxon>
        <taxon>fabids</taxon>
        <taxon>Malpighiales</taxon>
        <taxon>Salicaceae</taxon>
        <taxon>Saliceae</taxon>
        <taxon>Populus</taxon>
    </lineage>
</organism>
<sequence length="305" mass="34549">MASSMAIRCSQPPKLLLSPLFKVRSLQHLNNKTRILPKTLSTAAIPNVYQTTLPPSPPSHSSDQRFYRDDLGNPPPPPPPHHHHHHQSTPQPGNFILNQRTQNQQYPPPNHYNYPNTVYPNQAPPPPLSVYDLARLCQEGKVNQAIELMDSGVKADADCFYILFEMCTKREDAKKAMEEGFLYFEEMSKEFGISPTLEHYLGVIDVLGKSAYLNEAVEYIEKLPFEPTVEIWEALRKYAQNHGDIDLEDQAEELIISLDPSKAVANRIPTPLIKLWCRCLMVSFQSENLHGVFGGFKSCFHAFPA</sequence>
<keyword evidence="2" id="KW-1185">Reference proteome</keyword>
<evidence type="ECO:0000313" key="1">
    <source>
        <dbReference type="EMBL" id="KAL3610578.1"/>
    </source>
</evidence>
<dbReference type="Proteomes" id="UP000309997">
    <property type="component" value="Unassembled WGS sequence"/>
</dbReference>
<protein>
    <submittedName>
        <fullName evidence="1">Uncharacterized protein</fullName>
    </submittedName>
</protein>
<accession>A0ACC4D0D3</accession>
<dbReference type="EMBL" id="RCHU02000001">
    <property type="protein sequence ID" value="KAL3610578.1"/>
    <property type="molecule type" value="Genomic_DNA"/>
</dbReference>
<proteinExistence type="predicted"/>
<gene>
    <name evidence="1" type="ORF">D5086_001598</name>
</gene>